<evidence type="ECO:0000313" key="6">
    <source>
        <dbReference type="EMBL" id="SFZ83047.1"/>
    </source>
</evidence>
<gene>
    <name evidence="6" type="ORF">SAMN02983003_1426</name>
</gene>
<dbReference type="Gene3D" id="1.10.10.10">
    <property type="entry name" value="Winged helix-like DNA-binding domain superfamily/Winged helix DNA-binding domain"/>
    <property type="match status" value="1"/>
</dbReference>
<accession>A0A1K2HVY2</accession>
<keyword evidence="3 6" id="KW-0238">DNA-binding</keyword>
<dbReference type="SUPFAM" id="SSF53850">
    <property type="entry name" value="Periplasmic binding protein-like II"/>
    <property type="match status" value="1"/>
</dbReference>
<dbReference type="AlphaFoldDB" id="A0A1K2HVY2"/>
<dbReference type="InterPro" id="IPR005119">
    <property type="entry name" value="LysR_subst-bd"/>
</dbReference>
<dbReference type="EMBL" id="FPKU01000001">
    <property type="protein sequence ID" value="SFZ83047.1"/>
    <property type="molecule type" value="Genomic_DNA"/>
</dbReference>
<feature type="domain" description="HTH lysR-type" evidence="5">
    <location>
        <begin position="7"/>
        <end position="64"/>
    </location>
</feature>
<organism evidence="6 7">
    <name type="scientific">Devosia enhydra</name>
    <dbReference type="NCBI Taxonomy" id="665118"/>
    <lineage>
        <taxon>Bacteria</taxon>
        <taxon>Pseudomonadati</taxon>
        <taxon>Pseudomonadota</taxon>
        <taxon>Alphaproteobacteria</taxon>
        <taxon>Hyphomicrobiales</taxon>
        <taxon>Devosiaceae</taxon>
        <taxon>Devosia</taxon>
    </lineage>
</organism>
<protein>
    <submittedName>
        <fullName evidence="6">DNA-binding transcriptional regulator, LysR family</fullName>
    </submittedName>
</protein>
<evidence type="ECO:0000256" key="2">
    <source>
        <dbReference type="ARBA" id="ARBA00023015"/>
    </source>
</evidence>
<dbReference type="InterPro" id="IPR000847">
    <property type="entry name" value="LysR_HTH_N"/>
</dbReference>
<keyword evidence="7" id="KW-1185">Reference proteome</keyword>
<dbReference type="FunFam" id="1.10.10.10:FF:000001">
    <property type="entry name" value="LysR family transcriptional regulator"/>
    <property type="match status" value="1"/>
</dbReference>
<dbReference type="GO" id="GO:0043565">
    <property type="term" value="F:sequence-specific DNA binding"/>
    <property type="evidence" value="ECO:0007669"/>
    <property type="project" value="TreeGrafter"/>
</dbReference>
<evidence type="ECO:0000256" key="4">
    <source>
        <dbReference type="ARBA" id="ARBA00023163"/>
    </source>
</evidence>
<dbReference type="Pfam" id="PF00126">
    <property type="entry name" value="HTH_1"/>
    <property type="match status" value="1"/>
</dbReference>
<dbReference type="InterPro" id="IPR036388">
    <property type="entry name" value="WH-like_DNA-bd_sf"/>
</dbReference>
<evidence type="ECO:0000256" key="3">
    <source>
        <dbReference type="ARBA" id="ARBA00023125"/>
    </source>
</evidence>
<dbReference type="RefSeq" id="WP_072341696.1">
    <property type="nucleotide sequence ID" value="NZ_FPKU01000001.1"/>
</dbReference>
<dbReference type="OrthoDB" id="9807765at2"/>
<dbReference type="SUPFAM" id="SSF46785">
    <property type="entry name" value="Winged helix' DNA-binding domain"/>
    <property type="match status" value="1"/>
</dbReference>
<proteinExistence type="inferred from homology"/>
<dbReference type="PRINTS" id="PR00039">
    <property type="entry name" value="HTHLYSR"/>
</dbReference>
<dbReference type="PROSITE" id="PS50931">
    <property type="entry name" value="HTH_LYSR"/>
    <property type="match status" value="1"/>
</dbReference>
<evidence type="ECO:0000259" key="5">
    <source>
        <dbReference type="PROSITE" id="PS50931"/>
    </source>
</evidence>
<dbReference type="InterPro" id="IPR036390">
    <property type="entry name" value="WH_DNA-bd_sf"/>
</dbReference>
<comment type="similarity">
    <text evidence="1">Belongs to the LysR transcriptional regulatory family.</text>
</comment>
<dbReference type="GO" id="GO:0006351">
    <property type="term" value="P:DNA-templated transcription"/>
    <property type="evidence" value="ECO:0007669"/>
    <property type="project" value="TreeGrafter"/>
</dbReference>
<evidence type="ECO:0000313" key="7">
    <source>
        <dbReference type="Proteomes" id="UP000183447"/>
    </source>
</evidence>
<dbReference type="STRING" id="665118.SAMN02983003_1426"/>
<keyword evidence="4" id="KW-0804">Transcription</keyword>
<dbReference type="Proteomes" id="UP000183447">
    <property type="component" value="Unassembled WGS sequence"/>
</dbReference>
<name>A0A1K2HVY2_9HYPH</name>
<sequence length="298" mass="32364">MNDIHLPRLGELQCFVAAARLGGTTQAAGQLNLTQSAVSRSINAMEERLGVRLFHRVRRRIVLSDAGRAMLPEAEAILARLSEASLTVMAFGGRAQVLRLAALPSFSSAWLVPRLAAFRRHAPDITFDLSARLDPPNFTSEALDAAILRLSGKPADGVIADILMDETLVVVAAPSLLDPRPGKGDGLPDLPLLQQATRPGLWLDWFRHTGRDMRTILPGARFTHFDMVLAAAIAGMGIALVPELLAAEPLARGTLALASDRRLNSDTPYALTYPARSLDLPAFRQFRDWLVDDARAAR</sequence>
<evidence type="ECO:0000256" key="1">
    <source>
        <dbReference type="ARBA" id="ARBA00009437"/>
    </source>
</evidence>
<dbReference type="Gene3D" id="3.40.190.10">
    <property type="entry name" value="Periplasmic binding protein-like II"/>
    <property type="match status" value="2"/>
</dbReference>
<dbReference type="InterPro" id="IPR058163">
    <property type="entry name" value="LysR-type_TF_proteobact-type"/>
</dbReference>
<dbReference type="PANTHER" id="PTHR30537:SF26">
    <property type="entry name" value="GLYCINE CLEAVAGE SYSTEM TRANSCRIPTIONAL ACTIVATOR"/>
    <property type="match status" value="1"/>
</dbReference>
<dbReference type="Pfam" id="PF03466">
    <property type="entry name" value="LysR_substrate"/>
    <property type="match status" value="1"/>
</dbReference>
<dbReference type="GO" id="GO:0003700">
    <property type="term" value="F:DNA-binding transcription factor activity"/>
    <property type="evidence" value="ECO:0007669"/>
    <property type="project" value="InterPro"/>
</dbReference>
<dbReference type="PANTHER" id="PTHR30537">
    <property type="entry name" value="HTH-TYPE TRANSCRIPTIONAL REGULATOR"/>
    <property type="match status" value="1"/>
</dbReference>
<reference evidence="6 7" key="1">
    <citation type="submission" date="2016-11" db="EMBL/GenBank/DDBJ databases">
        <authorList>
            <person name="Jaros S."/>
            <person name="Januszkiewicz K."/>
            <person name="Wedrychowicz H."/>
        </authorList>
    </citation>
    <scope>NUCLEOTIDE SEQUENCE [LARGE SCALE GENOMIC DNA]</scope>
    <source>
        <strain evidence="6 7">ATCC 23634</strain>
    </source>
</reference>
<keyword evidence="2" id="KW-0805">Transcription regulation</keyword>